<feature type="chain" id="PRO_5006455186" evidence="10">
    <location>
        <begin position="27"/>
        <end position="657"/>
    </location>
</feature>
<feature type="transmembrane region" description="Helical" evidence="9">
    <location>
        <begin position="428"/>
        <end position="446"/>
    </location>
</feature>
<evidence type="ECO:0000256" key="8">
    <source>
        <dbReference type="ARBA" id="ARBA00023180"/>
    </source>
</evidence>
<comment type="similarity">
    <text evidence="2">Belongs to the glutamate-gated ion channel (TC 1.A.10.1) family.</text>
</comment>
<dbReference type="EMBL" id="CH954177">
    <property type="protein sequence ID" value="EDV58536.2"/>
    <property type="molecule type" value="Genomic_DNA"/>
</dbReference>
<feature type="transmembrane region" description="Helical" evidence="9">
    <location>
        <begin position="621"/>
        <end position="642"/>
    </location>
</feature>
<evidence type="ECO:0000313" key="13">
    <source>
        <dbReference type="EMBL" id="EDV58536.2"/>
    </source>
</evidence>
<dbReference type="GO" id="GO:0015276">
    <property type="term" value="F:ligand-gated monoatomic ion channel activity"/>
    <property type="evidence" value="ECO:0007669"/>
    <property type="project" value="InterPro"/>
</dbReference>
<dbReference type="HOGENOM" id="CLU_015993_2_0_1"/>
<keyword evidence="3" id="KW-1003">Cell membrane</keyword>
<evidence type="ECO:0000256" key="9">
    <source>
        <dbReference type="SAM" id="Phobius"/>
    </source>
</evidence>
<feature type="domain" description="Ionotropic glutamate receptor C-terminal" evidence="11">
    <location>
        <begin position="351"/>
        <end position="460"/>
    </location>
</feature>
<evidence type="ECO:0000256" key="1">
    <source>
        <dbReference type="ARBA" id="ARBA00004651"/>
    </source>
</evidence>
<evidence type="ECO:0000256" key="2">
    <source>
        <dbReference type="ARBA" id="ARBA00008685"/>
    </source>
</evidence>
<dbReference type="Pfam" id="PF00060">
    <property type="entry name" value="Lig_chan"/>
    <property type="match status" value="1"/>
</dbReference>
<keyword evidence="5 9" id="KW-1133">Transmembrane helix</keyword>
<reference evidence="13 14" key="1">
    <citation type="journal article" date="2007" name="Nature">
        <title>Evolution of genes and genomes on the Drosophila phylogeny.</title>
        <authorList>
            <consortium name="Drosophila 12 Genomes Consortium"/>
            <person name="Clark A.G."/>
            <person name="Eisen M.B."/>
            <person name="Smith D.R."/>
            <person name="Bergman C.M."/>
            <person name="Oliver B."/>
            <person name="Markow T.A."/>
            <person name="Kaufman T.C."/>
            <person name="Kellis M."/>
            <person name="Gelbart W."/>
            <person name="Iyer V.N."/>
            <person name="Pollard D.A."/>
            <person name="Sackton T.B."/>
            <person name="Larracuente A.M."/>
            <person name="Singh N.D."/>
            <person name="Abad J.P."/>
            <person name="Abt D.N."/>
            <person name="Adryan B."/>
            <person name="Aguade M."/>
            <person name="Akashi H."/>
            <person name="Anderson W.W."/>
            <person name="Aquadro C.F."/>
            <person name="Ardell D.H."/>
            <person name="Arguello R."/>
            <person name="Artieri C.G."/>
            <person name="Barbash D.A."/>
            <person name="Barker D."/>
            <person name="Barsanti P."/>
            <person name="Batterham P."/>
            <person name="Batzoglou S."/>
            <person name="Begun D."/>
            <person name="Bhutkar A."/>
            <person name="Blanco E."/>
            <person name="Bosak S.A."/>
            <person name="Bradley R.K."/>
            <person name="Brand A.D."/>
            <person name="Brent M.R."/>
            <person name="Brooks A.N."/>
            <person name="Brown R.H."/>
            <person name="Butlin R.K."/>
            <person name="Caggese C."/>
            <person name="Calvi B.R."/>
            <person name="Bernardo de Carvalho A."/>
            <person name="Caspi A."/>
            <person name="Castrezana S."/>
            <person name="Celniker S.E."/>
            <person name="Chang J.L."/>
            <person name="Chapple C."/>
            <person name="Chatterji S."/>
            <person name="Chinwalla A."/>
            <person name="Civetta A."/>
            <person name="Clifton S.W."/>
            <person name="Comeron J.M."/>
            <person name="Costello J.C."/>
            <person name="Coyne J.A."/>
            <person name="Daub J."/>
            <person name="David R.G."/>
            <person name="Delcher A.L."/>
            <person name="Delehaunty K."/>
            <person name="Do C.B."/>
            <person name="Ebling H."/>
            <person name="Edwards K."/>
            <person name="Eickbush T."/>
            <person name="Evans J.D."/>
            <person name="Filipski A."/>
            <person name="Findeiss S."/>
            <person name="Freyhult E."/>
            <person name="Fulton L."/>
            <person name="Fulton R."/>
            <person name="Garcia A.C."/>
            <person name="Gardiner A."/>
            <person name="Garfield D.A."/>
            <person name="Garvin B.E."/>
            <person name="Gibson G."/>
            <person name="Gilbert D."/>
            <person name="Gnerre S."/>
            <person name="Godfrey J."/>
            <person name="Good R."/>
            <person name="Gotea V."/>
            <person name="Gravely B."/>
            <person name="Greenberg A.J."/>
            <person name="Griffiths-Jones S."/>
            <person name="Gross S."/>
            <person name="Guigo R."/>
            <person name="Gustafson E.A."/>
            <person name="Haerty W."/>
            <person name="Hahn M.W."/>
            <person name="Halligan D.L."/>
            <person name="Halpern A.L."/>
            <person name="Halter G.M."/>
            <person name="Han M.V."/>
            <person name="Heger A."/>
            <person name="Hillier L."/>
            <person name="Hinrichs A.S."/>
            <person name="Holmes I."/>
            <person name="Hoskins R.A."/>
            <person name="Hubisz M.J."/>
            <person name="Hultmark D."/>
            <person name="Huntley M.A."/>
            <person name="Jaffe D.B."/>
            <person name="Jagadeeshan S."/>
            <person name="Jeck W.R."/>
            <person name="Johnson J."/>
            <person name="Jones C.D."/>
            <person name="Jordan W.C."/>
            <person name="Karpen G.H."/>
            <person name="Kataoka E."/>
            <person name="Keightley P.D."/>
            <person name="Kheradpour P."/>
            <person name="Kirkness E.F."/>
            <person name="Koerich L.B."/>
            <person name="Kristiansen K."/>
            <person name="Kudrna D."/>
            <person name="Kulathinal R.J."/>
            <person name="Kumar S."/>
            <person name="Kwok R."/>
            <person name="Lander E."/>
            <person name="Langley C.H."/>
            <person name="Lapoint R."/>
            <person name="Lazzaro B.P."/>
            <person name="Lee S.J."/>
            <person name="Levesque L."/>
            <person name="Li R."/>
            <person name="Lin C.F."/>
            <person name="Lin M.F."/>
            <person name="Lindblad-Toh K."/>
            <person name="Llopart A."/>
            <person name="Long M."/>
            <person name="Low L."/>
            <person name="Lozovsky E."/>
            <person name="Lu J."/>
            <person name="Luo M."/>
            <person name="Machado C.A."/>
            <person name="Makalowski W."/>
            <person name="Marzo M."/>
            <person name="Matsuda M."/>
            <person name="Matzkin L."/>
            <person name="McAllister B."/>
            <person name="McBride C.S."/>
            <person name="McKernan B."/>
            <person name="McKernan K."/>
            <person name="Mendez-Lago M."/>
            <person name="Minx P."/>
            <person name="Mollenhauer M.U."/>
            <person name="Montooth K."/>
            <person name="Mount S.M."/>
            <person name="Mu X."/>
            <person name="Myers E."/>
            <person name="Negre B."/>
            <person name="Newfeld S."/>
            <person name="Nielsen R."/>
            <person name="Noor M.A."/>
            <person name="O'Grady P."/>
            <person name="Pachter L."/>
            <person name="Papaceit M."/>
            <person name="Parisi M.J."/>
            <person name="Parisi M."/>
            <person name="Parts L."/>
            <person name="Pedersen J.S."/>
            <person name="Pesole G."/>
            <person name="Phillippy A.M."/>
            <person name="Ponting C.P."/>
            <person name="Pop M."/>
            <person name="Porcelli D."/>
            <person name="Powell J.R."/>
            <person name="Prohaska S."/>
            <person name="Pruitt K."/>
            <person name="Puig M."/>
            <person name="Quesneville H."/>
            <person name="Ram K.R."/>
            <person name="Rand D."/>
            <person name="Rasmussen M.D."/>
            <person name="Reed L.K."/>
            <person name="Reenan R."/>
            <person name="Reily A."/>
            <person name="Remington K.A."/>
            <person name="Rieger T.T."/>
            <person name="Ritchie M.G."/>
            <person name="Robin C."/>
            <person name="Rogers Y.H."/>
            <person name="Rohde C."/>
            <person name="Rozas J."/>
            <person name="Rubenfield M.J."/>
            <person name="Ruiz A."/>
            <person name="Russo S."/>
            <person name="Salzberg S.L."/>
            <person name="Sanchez-Gracia A."/>
            <person name="Saranga D.J."/>
            <person name="Sato H."/>
            <person name="Schaeffer S.W."/>
            <person name="Schatz M.C."/>
            <person name="Schlenke T."/>
            <person name="Schwartz R."/>
            <person name="Segarra C."/>
            <person name="Singh R.S."/>
            <person name="Sirot L."/>
            <person name="Sirota M."/>
            <person name="Sisneros N.B."/>
            <person name="Smith C.D."/>
            <person name="Smith T.F."/>
            <person name="Spieth J."/>
            <person name="Stage D.E."/>
            <person name="Stark A."/>
            <person name="Stephan W."/>
            <person name="Strausberg R.L."/>
            <person name="Strempel S."/>
            <person name="Sturgill D."/>
            <person name="Sutton G."/>
            <person name="Sutton G.G."/>
            <person name="Tao W."/>
            <person name="Teichmann S."/>
            <person name="Tobari Y.N."/>
            <person name="Tomimura Y."/>
            <person name="Tsolas J.M."/>
            <person name="Valente V.L."/>
            <person name="Venter E."/>
            <person name="Venter J.C."/>
            <person name="Vicario S."/>
            <person name="Vieira F.G."/>
            <person name="Vilella A.J."/>
            <person name="Villasante A."/>
            <person name="Walenz B."/>
            <person name="Wang J."/>
            <person name="Wasserman M."/>
            <person name="Watts T."/>
            <person name="Wilson D."/>
            <person name="Wilson R.K."/>
            <person name="Wing R.A."/>
            <person name="Wolfner M.F."/>
            <person name="Wong A."/>
            <person name="Wong G.K."/>
            <person name="Wu C.I."/>
            <person name="Wu G."/>
            <person name="Yamamoto D."/>
            <person name="Yang H.P."/>
            <person name="Yang S.P."/>
            <person name="Yorke J.A."/>
            <person name="Yoshida K."/>
            <person name="Zdobnov E."/>
            <person name="Zhang P."/>
            <person name="Zhang Y."/>
            <person name="Zimin A.V."/>
            <person name="Baldwin J."/>
            <person name="Abdouelleil A."/>
            <person name="Abdulkadir J."/>
            <person name="Abebe A."/>
            <person name="Abera B."/>
            <person name="Abreu J."/>
            <person name="Acer S.C."/>
            <person name="Aftuck L."/>
            <person name="Alexander A."/>
            <person name="An P."/>
            <person name="Anderson E."/>
            <person name="Anderson S."/>
            <person name="Arachi H."/>
            <person name="Azer M."/>
            <person name="Bachantsang P."/>
            <person name="Barry A."/>
            <person name="Bayul T."/>
            <person name="Berlin A."/>
            <person name="Bessette D."/>
            <person name="Bloom T."/>
            <person name="Blye J."/>
            <person name="Boguslavskiy L."/>
            <person name="Bonnet C."/>
            <person name="Boukhgalter B."/>
            <person name="Bourzgui I."/>
            <person name="Brown A."/>
            <person name="Cahill P."/>
            <person name="Channer S."/>
            <person name="Cheshatsang Y."/>
            <person name="Chuda L."/>
            <person name="Citroen M."/>
            <person name="Collymore A."/>
            <person name="Cooke P."/>
            <person name="Costello M."/>
            <person name="D'Aco K."/>
            <person name="Daza R."/>
            <person name="De Haan G."/>
            <person name="DeGray S."/>
            <person name="DeMaso C."/>
            <person name="Dhargay N."/>
            <person name="Dooley K."/>
            <person name="Dooley E."/>
            <person name="Doricent M."/>
            <person name="Dorje P."/>
            <person name="Dorjee K."/>
            <person name="Dupes A."/>
            <person name="Elong R."/>
            <person name="Falk J."/>
            <person name="Farina A."/>
            <person name="Faro S."/>
            <person name="Ferguson D."/>
            <person name="Fisher S."/>
            <person name="Foley C.D."/>
            <person name="Franke A."/>
            <person name="Friedrich D."/>
            <person name="Gadbois L."/>
            <person name="Gearin G."/>
            <person name="Gearin C.R."/>
            <person name="Giannoukos G."/>
            <person name="Goode T."/>
            <person name="Graham J."/>
            <person name="Grandbois E."/>
            <person name="Grewal S."/>
            <person name="Gyaltsen K."/>
            <person name="Hafez N."/>
            <person name="Hagos B."/>
            <person name="Hall J."/>
            <person name="Henson C."/>
            <person name="Hollinger A."/>
            <person name="Honan T."/>
            <person name="Huard M.D."/>
            <person name="Hughes L."/>
            <person name="Hurhula B."/>
            <person name="Husby M.E."/>
            <person name="Kamat A."/>
            <person name="Kanga B."/>
            <person name="Kashin S."/>
            <person name="Khazanovich D."/>
            <person name="Kisner P."/>
            <person name="Lance K."/>
            <person name="Lara M."/>
            <person name="Lee W."/>
            <person name="Lennon N."/>
            <person name="Letendre F."/>
            <person name="LeVine R."/>
            <person name="Lipovsky A."/>
            <person name="Liu X."/>
            <person name="Liu J."/>
            <person name="Liu S."/>
            <person name="Lokyitsang T."/>
            <person name="Lokyitsang Y."/>
            <person name="Lubonja R."/>
            <person name="Lui A."/>
            <person name="MacDonald P."/>
            <person name="Magnisalis V."/>
            <person name="Maru K."/>
            <person name="Matthews C."/>
            <person name="McCusker W."/>
            <person name="McDonough S."/>
            <person name="Mehta T."/>
            <person name="Meldrim J."/>
            <person name="Meneus L."/>
            <person name="Mihai O."/>
            <person name="Mihalev A."/>
            <person name="Mihova T."/>
            <person name="Mittelman R."/>
            <person name="Mlenga V."/>
            <person name="Montmayeur A."/>
            <person name="Mulrain L."/>
            <person name="Navidi A."/>
            <person name="Naylor J."/>
            <person name="Negash T."/>
            <person name="Nguyen T."/>
            <person name="Nguyen N."/>
            <person name="Nicol R."/>
            <person name="Norbu C."/>
            <person name="Norbu N."/>
            <person name="Novod N."/>
            <person name="O'Neill B."/>
            <person name="Osman S."/>
            <person name="Markiewicz E."/>
            <person name="Oyono O.L."/>
            <person name="Patti C."/>
            <person name="Phunkhang P."/>
            <person name="Pierre F."/>
            <person name="Priest M."/>
            <person name="Raghuraman S."/>
            <person name="Rege F."/>
            <person name="Reyes R."/>
            <person name="Rise C."/>
            <person name="Rogov P."/>
            <person name="Ross K."/>
            <person name="Ryan E."/>
            <person name="Settipalli S."/>
            <person name="Shea T."/>
            <person name="Sherpa N."/>
            <person name="Shi L."/>
            <person name="Shih D."/>
            <person name="Sparrow T."/>
            <person name="Spaulding J."/>
            <person name="Stalker J."/>
            <person name="Stange-Thomann N."/>
            <person name="Stavropoulos S."/>
            <person name="Stone C."/>
            <person name="Strader C."/>
            <person name="Tesfaye S."/>
            <person name="Thomson T."/>
            <person name="Thoulutsang Y."/>
            <person name="Thoulutsang D."/>
            <person name="Topham K."/>
            <person name="Topping I."/>
            <person name="Tsamla T."/>
            <person name="Vassiliev H."/>
            <person name="Vo A."/>
            <person name="Wangchuk T."/>
            <person name="Wangdi T."/>
            <person name="Weiand M."/>
            <person name="Wilkinson J."/>
            <person name="Wilson A."/>
            <person name="Yadav S."/>
            <person name="Young G."/>
            <person name="Yu Q."/>
            <person name="Zembek L."/>
            <person name="Zhong D."/>
            <person name="Zimmer A."/>
            <person name="Zwirko Z."/>
            <person name="Jaffe D.B."/>
            <person name="Alvarez P."/>
            <person name="Brockman W."/>
            <person name="Butler J."/>
            <person name="Chin C."/>
            <person name="Gnerre S."/>
            <person name="Grabherr M."/>
            <person name="Kleber M."/>
            <person name="Mauceli E."/>
            <person name="MacCallum I."/>
        </authorList>
    </citation>
    <scope>NUCLEOTIDE SEQUENCE [LARGE SCALE GENOMIC DNA]</scope>
    <source>
        <strain evidence="13 14">TSC#14021-0224.01</strain>
    </source>
</reference>
<sequence>MCRRVNNCNMNLSICVFLLILAAGDAEIIQSMEVSVLTNFVASLVKTKQAIVFSCSLKDFKEISLGLMGFNQFVSIVNLNQTYSLTSILTRNNYARTSVLVNARCSGSSELLFKASETRYFNKTYQWFLWGVDLEVQSLFPLTLNYVGPNAQITYVNETADGYAYWDIHSKGRHLKSHLEIHLIATLINDTLNIVCDIFLLQSIDFRGQFNGITLRGASVIDKEDIISNEQIESILSRPTKDSGVAAFIKYHYELLGLLRERFNFTVNFRNSRGWAGRLGNTTFRLGLLGIVMRNEADIAASGAFNRINRFAEFDTIHQSWRFETAFLYRYTSDLDTHGKSGNFLSPFSDRVWFFCLLTLGAFSIIWVLFEIIDCKILRKQDNCQKQEHSNQKNSGYDIKTTCIERILQIFGACCQQGLDPNPVDRSVRFLVMTLFLFSLVMYNYYTSSVVGGLLSSSDQGPSTVDEITISPLKISFEDIGYYKVLFRESQNRSITRLIEKKLSSSRRLNELPIFSHIEDAVPFLKSGGFAFHCEVVDAYPVIAEFFDANEICDLREVSGLMEVEIMNWILHKNSQYTEIFKTAMCNAQEKGFVERILRRRQIKKPTCQSLYTVYPVSLSGVLPGFVILICGFGVSLLLLCMEKLYAHFGLRKWCGF</sequence>
<keyword evidence="7" id="KW-0675">Receptor</keyword>
<keyword evidence="6 9" id="KW-0472">Membrane</keyword>
<evidence type="ECO:0000256" key="3">
    <source>
        <dbReference type="ARBA" id="ARBA00022475"/>
    </source>
</evidence>
<dbReference type="KEGG" id="der:6542845"/>
<gene>
    <name evidence="13" type="primary">Dere\GG10125</name>
    <name evidence="13" type="synonym">dere_GLEANR_10080</name>
    <name evidence="13" type="synonym">GG10125</name>
    <name evidence="13" type="ORF">Dere_GG10125</name>
</gene>
<dbReference type="GO" id="GO:0005886">
    <property type="term" value="C:plasma membrane"/>
    <property type="evidence" value="ECO:0007669"/>
    <property type="project" value="UniProtKB-SubCell"/>
</dbReference>
<dbReference type="PANTHER" id="PTHR42643:SF32">
    <property type="entry name" value="IONOTROPIC RECEPTOR 31A, ISOFORM C-RELATED"/>
    <property type="match status" value="1"/>
</dbReference>
<evidence type="ECO:0000256" key="6">
    <source>
        <dbReference type="ARBA" id="ARBA00023136"/>
    </source>
</evidence>
<dbReference type="AlphaFoldDB" id="B3N9P1"/>
<organism evidence="13 14">
    <name type="scientific">Drosophila erecta</name>
    <name type="common">Fruit fly</name>
    <dbReference type="NCBI Taxonomy" id="7220"/>
    <lineage>
        <taxon>Eukaryota</taxon>
        <taxon>Metazoa</taxon>
        <taxon>Ecdysozoa</taxon>
        <taxon>Arthropoda</taxon>
        <taxon>Hexapoda</taxon>
        <taxon>Insecta</taxon>
        <taxon>Pterygota</taxon>
        <taxon>Neoptera</taxon>
        <taxon>Endopterygota</taxon>
        <taxon>Diptera</taxon>
        <taxon>Brachycera</taxon>
        <taxon>Muscomorpha</taxon>
        <taxon>Ephydroidea</taxon>
        <taxon>Drosophilidae</taxon>
        <taxon>Drosophila</taxon>
        <taxon>Sophophora</taxon>
    </lineage>
</organism>
<evidence type="ECO:0000313" key="14">
    <source>
        <dbReference type="Proteomes" id="UP000008711"/>
    </source>
</evidence>
<dbReference type="Proteomes" id="UP000008711">
    <property type="component" value="Unassembled WGS sequence"/>
</dbReference>
<dbReference type="eggNOG" id="KOG1052">
    <property type="taxonomic scope" value="Eukaryota"/>
</dbReference>
<dbReference type="InterPro" id="IPR057074">
    <property type="entry name" value="IR75A_N"/>
</dbReference>
<keyword evidence="4 9" id="KW-0812">Transmembrane</keyword>
<keyword evidence="10" id="KW-0732">Signal</keyword>
<dbReference type="Gene3D" id="1.10.287.70">
    <property type="match status" value="1"/>
</dbReference>
<dbReference type="InterPro" id="IPR001320">
    <property type="entry name" value="Iontro_rcpt_C"/>
</dbReference>
<feature type="domain" description="Ionotropic receptor 75a N-terminal" evidence="12">
    <location>
        <begin position="31"/>
        <end position="219"/>
    </location>
</feature>
<feature type="transmembrane region" description="Helical" evidence="9">
    <location>
        <begin position="352"/>
        <end position="370"/>
    </location>
</feature>
<evidence type="ECO:0000256" key="7">
    <source>
        <dbReference type="ARBA" id="ARBA00023170"/>
    </source>
</evidence>
<accession>B3N9P1</accession>
<reference evidence="13 14" key="2">
    <citation type="journal article" date="2008" name="Bioinformatics">
        <title>Assembly reconciliation.</title>
        <authorList>
            <person name="Zimin A.V."/>
            <person name="Smith D.R."/>
            <person name="Sutton G."/>
            <person name="Yorke J.A."/>
        </authorList>
    </citation>
    <scope>NUCLEOTIDE SEQUENCE [LARGE SCALE GENOMIC DNA]</scope>
    <source>
        <strain evidence="13 14">TSC#14021-0224.01</strain>
    </source>
</reference>
<feature type="signal peptide" evidence="10">
    <location>
        <begin position="1"/>
        <end position="26"/>
    </location>
</feature>
<dbReference type="GO" id="GO:0050907">
    <property type="term" value="P:detection of chemical stimulus involved in sensory perception"/>
    <property type="evidence" value="ECO:0007669"/>
    <property type="project" value="EnsemblMetazoa"/>
</dbReference>
<evidence type="ECO:0000259" key="11">
    <source>
        <dbReference type="Pfam" id="PF00060"/>
    </source>
</evidence>
<keyword evidence="14" id="KW-1185">Reference proteome</keyword>
<protein>
    <submittedName>
        <fullName evidence="13">Uncharacterized protein</fullName>
    </submittedName>
</protein>
<keyword evidence="8" id="KW-0325">Glycoprotein</keyword>
<name>B3N9P1_DROER</name>
<dbReference type="Pfam" id="PF24576">
    <property type="entry name" value="IR75A_N"/>
    <property type="match status" value="1"/>
</dbReference>
<evidence type="ECO:0000256" key="4">
    <source>
        <dbReference type="ARBA" id="ARBA00022692"/>
    </source>
</evidence>
<evidence type="ECO:0000256" key="10">
    <source>
        <dbReference type="SAM" id="SignalP"/>
    </source>
</evidence>
<dbReference type="PANTHER" id="PTHR42643">
    <property type="entry name" value="IONOTROPIC RECEPTOR 20A-RELATED"/>
    <property type="match status" value="1"/>
</dbReference>
<comment type="subcellular location">
    <subcellularLocation>
        <location evidence="1">Cell membrane</location>
        <topology evidence="1">Multi-pass membrane protein</topology>
    </subcellularLocation>
</comment>
<dbReference type="OrthoDB" id="7740483at2759"/>
<proteinExistence type="inferred from homology"/>
<dbReference type="SUPFAM" id="SSF53850">
    <property type="entry name" value="Periplasmic binding protein-like II"/>
    <property type="match status" value="1"/>
</dbReference>
<evidence type="ECO:0000256" key="5">
    <source>
        <dbReference type="ARBA" id="ARBA00022989"/>
    </source>
</evidence>
<dbReference type="InterPro" id="IPR052192">
    <property type="entry name" value="Insect_Ionotropic_Sensory_Rcpt"/>
</dbReference>
<evidence type="ECO:0000259" key="12">
    <source>
        <dbReference type="Pfam" id="PF24576"/>
    </source>
</evidence>